<sequence>MYQLDYKKDIHIKNDLRFYLLNISMCDINIIDFLDKYSLTKEVKQRDLKELTKYKLRMQYYENKNRDEYEYNKSLYIQLCNCIYNEFTESNIIV</sequence>
<proteinExistence type="predicted"/>
<accession>A0A6C0EGB3</accession>
<organism evidence="1">
    <name type="scientific">viral metagenome</name>
    <dbReference type="NCBI Taxonomy" id="1070528"/>
    <lineage>
        <taxon>unclassified sequences</taxon>
        <taxon>metagenomes</taxon>
        <taxon>organismal metagenomes</taxon>
    </lineage>
</organism>
<evidence type="ECO:0000313" key="1">
    <source>
        <dbReference type="EMBL" id="QHT26375.1"/>
    </source>
</evidence>
<dbReference type="AlphaFoldDB" id="A0A6C0EGB3"/>
<reference evidence="1" key="1">
    <citation type="journal article" date="2020" name="Nature">
        <title>Giant virus diversity and host interactions through global metagenomics.</title>
        <authorList>
            <person name="Schulz F."/>
            <person name="Roux S."/>
            <person name="Paez-Espino D."/>
            <person name="Jungbluth S."/>
            <person name="Walsh D.A."/>
            <person name="Denef V.J."/>
            <person name="McMahon K.D."/>
            <person name="Konstantinidis K.T."/>
            <person name="Eloe-Fadrosh E.A."/>
            <person name="Kyrpides N.C."/>
            <person name="Woyke T."/>
        </authorList>
    </citation>
    <scope>NUCLEOTIDE SEQUENCE</scope>
    <source>
        <strain evidence="1">GVMAG-M-3300023179-27</strain>
    </source>
</reference>
<name>A0A6C0EGB3_9ZZZZ</name>
<dbReference type="EMBL" id="MN739786">
    <property type="protein sequence ID" value="QHT26375.1"/>
    <property type="molecule type" value="Genomic_DNA"/>
</dbReference>
<protein>
    <submittedName>
        <fullName evidence="1">Uncharacterized protein</fullName>
    </submittedName>
</protein>